<dbReference type="PANTHER" id="PTHR47532">
    <property type="entry name" value="RETINAL-BINDING PROTEIN"/>
    <property type="match status" value="1"/>
</dbReference>
<name>A0AAD5GW68_AMBAR</name>
<evidence type="ECO:0000313" key="1">
    <source>
        <dbReference type="EMBL" id="KAI7754481.1"/>
    </source>
</evidence>
<evidence type="ECO:0000313" key="2">
    <source>
        <dbReference type="Proteomes" id="UP001206925"/>
    </source>
</evidence>
<feature type="non-terminal residue" evidence="1">
    <location>
        <position position="1"/>
    </location>
</feature>
<protein>
    <submittedName>
        <fullName evidence="1">Uncharacterized protein</fullName>
    </submittedName>
</protein>
<accession>A0AAD5GW68</accession>
<dbReference type="EMBL" id="JAMZMK010003310">
    <property type="protein sequence ID" value="KAI7754481.1"/>
    <property type="molecule type" value="Genomic_DNA"/>
</dbReference>
<gene>
    <name evidence="1" type="ORF">M8C21_010435</name>
</gene>
<sequence>MASSTNGLVPITRAFLSSYYDKYPFPPISPDVSRLTDDLYNISKHLLHNSPPPPLPEGQRLLMQEAESEAPHKMDENMWKNREQIEEIMLLLQSSHWPKT</sequence>
<dbReference type="Proteomes" id="UP001206925">
    <property type="component" value="Unassembled WGS sequence"/>
</dbReference>
<dbReference type="PANTHER" id="PTHR47532:SF1">
    <property type="entry name" value="RETINAL-BINDING PROTEIN"/>
    <property type="match status" value="1"/>
</dbReference>
<proteinExistence type="predicted"/>
<dbReference type="AlphaFoldDB" id="A0AAD5GW68"/>
<comment type="caution">
    <text evidence="1">The sequence shown here is derived from an EMBL/GenBank/DDBJ whole genome shotgun (WGS) entry which is preliminary data.</text>
</comment>
<organism evidence="1 2">
    <name type="scientific">Ambrosia artemisiifolia</name>
    <name type="common">Common ragweed</name>
    <dbReference type="NCBI Taxonomy" id="4212"/>
    <lineage>
        <taxon>Eukaryota</taxon>
        <taxon>Viridiplantae</taxon>
        <taxon>Streptophyta</taxon>
        <taxon>Embryophyta</taxon>
        <taxon>Tracheophyta</taxon>
        <taxon>Spermatophyta</taxon>
        <taxon>Magnoliopsida</taxon>
        <taxon>eudicotyledons</taxon>
        <taxon>Gunneridae</taxon>
        <taxon>Pentapetalae</taxon>
        <taxon>asterids</taxon>
        <taxon>campanulids</taxon>
        <taxon>Asterales</taxon>
        <taxon>Asteraceae</taxon>
        <taxon>Asteroideae</taxon>
        <taxon>Heliantheae alliance</taxon>
        <taxon>Heliantheae</taxon>
        <taxon>Ambrosia</taxon>
    </lineage>
</organism>
<keyword evidence="2" id="KW-1185">Reference proteome</keyword>
<reference evidence="1" key="1">
    <citation type="submission" date="2022-06" db="EMBL/GenBank/DDBJ databases">
        <title>Uncovering the hologenomic basis of an extraordinary plant invasion.</title>
        <authorList>
            <person name="Bieker V.C."/>
            <person name="Martin M.D."/>
            <person name="Gilbert T."/>
            <person name="Hodgins K."/>
            <person name="Battlay P."/>
            <person name="Petersen B."/>
            <person name="Wilson J."/>
        </authorList>
    </citation>
    <scope>NUCLEOTIDE SEQUENCE</scope>
    <source>
        <strain evidence="1">AA19_3_7</strain>
        <tissue evidence="1">Leaf</tissue>
    </source>
</reference>